<comment type="similarity">
    <text evidence="6">Belongs to the class-II pyridine nucleotide-disulfide oxidoreductase family.</text>
</comment>
<evidence type="ECO:0000256" key="6">
    <source>
        <dbReference type="RuleBase" id="RU003880"/>
    </source>
</evidence>
<feature type="domain" description="FAD/NAD(P)-binding" evidence="8">
    <location>
        <begin position="6"/>
        <end position="299"/>
    </location>
</feature>
<reference evidence="9 10" key="1">
    <citation type="submission" date="2013-06" db="EMBL/GenBank/DDBJ databases">
        <authorList>
            <person name="Weinstock G."/>
            <person name="Sodergren E."/>
            <person name="Lobos E.A."/>
            <person name="Fulton L."/>
            <person name="Fulton R."/>
            <person name="Courtney L."/>
            <person name="Fronick C."/>
            <person name="O'Laughlin M."/>
            <person name="Godfrey J."/>
            <person name="Wilson R.M."/>
            <person name="Miner T."/>
            <person name="Farmer C."/>
            <person name="Delehaunty K."/>
            <person name="Cordes M."/>
            <person name="Minx P."/>
            <person name="Tomlinson C."/>
            <person name="Chen J."/>
            <person name="Wollam A."/>
            <person name="Pepin K.H."/>
            <person name="Bhonagiri V."/>
            <person name="Zhang X."/>
            <person name="Warren W."/>
            <person name="Mitreva M."/>
            <person name="Mardis E.R."/>
            <person name="Wilson R.K."/>
        </authorList>
    </citation>
    <scope>NUCLEOTIDE SEQUENCE [LARGE SCALE GENOMIC DNA]</scope>
    <source>
        <strain evidence="9 10">F0279</strain>
    </source>
</reference>
<dbReference type="AlphaFoldDB" id="U2Q7G4"/>
<keyword evidence="2 6" id="KW-0274">FAD</keyword>
<dbReference type="EC" id="1.8.1.9" evidence="6"/>
<dbReference type="InterPro" id="IPR008255">
    <property type="entry name" value="Pyr_nucl-diS_OxRdtase_2_AS"/>
</dbReference>
<dbReference type="InterPro" id="IPR036188">
    <property type="entry name" value="FAD/NAD-bd_sf"/>
</dbReference>
<keyword evidence="4" id="KW-1015">Disulfide bond</keyword>
<dbReference type="InterPro" id="IPR005982">
    <property type="entry name" value="Thioredox_Rdtase"/>
</dbReference>
<comment type="cofactor">
    <cofactor evidence="7">
        <name>FAD</name>
        <dbReference type="ChEBI" id="CHEBI:57692"/>
    </cofactor>
    <text evidence="7">Binds 1 FAD per subunit.</text>
</comment>
<keyword evidence="7" id="KW-0521">NADP</keyword>
<evidence type="ECO:0000313" key="10">
    <source>
        <dbReference type="Proteomes" id="UP000016626"/>
    </source>
</evidence>
<dbReference type="Gene3D" id="3.50.50.60">
    <property type="entry name" value="FAD/NAD(P)-binding domain"/>
    <property type="match status" value="2"/>
</dbReference>
<evidence type="ECO:0000256" key="7">
    <source>
        <dbReference type="RuleBase" id="RU003881"/>
    </source>
</evidence>
<comment type="subunit">
    <text evidence="6">Homodimer.</text>
</comment>
<dbReference type="InterPro" id="IPR050097">
    <property type="entry name" value="Ferredoxin-NADP_redctase_2"/>
</dbReference>
<gene>
    <name evidence="9" type="ORF">HMPREF9015_00833</name>
</gene>
<dbReference type="NCBIfam" id="TIGR01292">
    <property type="entry name" value="TRX_reduct"/>
    <property type="match status" value="1"/>
</dbReference>
<dbReference type="Pfam" id="PF07992">
    <property type="entry name" value="Pyr_redox_2"/>
    <property type="match status" value="1"/>
</dbReference>
<evidence type="ECO:0000256" key="4">
    <source>
        <dbReference type="ARBA" id="ARBA00023157"/>
    </source>
</evidence>
<comment type="caution">
    <text evidence="9">The sequence shown here is derived from an EMBL/GenBank/DDBJ whole genome shotgun (WGS) entry which is preliminary data.</text>
</comment>
<dbReference type="GO" id="GO:0019430">
    <property type="term" value="P:removal of superoxide radicals"/>
    <property type="evidence" value="ECO:0007669"/>
    <property type="project" value="UniProtKB-UniRule"/>
</dbReference>
<sequence length="315" mass="34138">MVKNMYDSVIIGSGPAGLTAAIYLSRAGLKNIVINGMEPGGQLTTTTEVENFPGFPQGISGPQLMEDIKAQSQNFGTEFLQAVVKDIKDIENNGKKTFELHLDNGNIVETKTIILSTGASAKYLGIENERENIGKGVSACATCDGFFYRGKEVVVIGGGDTAMEEALFLTKFVNKVTIINRREFLRASEIMQKRAKDNDKIEWKLDYTPKKVLADEKVTGIELINNKTGKTETLATDGIFVAIGRTPNTKFLEGKVEIDDRGYIVTKGKSSKTSTSGIFAAGDVQDSKYQQAIVAAGSGAIAALDVEEYLRENNL</sequence>
<protein>
    <recommendedName>
        <fullName evidence="6">Thioredoxin reductase</fullName>
        <ecNumber evidence="6">1.8.1.9</ecNumber>
    </recommendedName>
</protein>
<dbReference type="Proteomes" id="UP000016626">
    <property type="component" value="Unassembled WGS sequence"/>
</dbReference>
<name>U2Q7G4_LEPWF</name>
<proteinExistence type="inferred from homology"/>
<dbReference type="PROSITE" id="PS00573">
    <property type="entry name" value="PYRIDINE_REDOX_2"/>
    <property type="match status" value="1"/>
</dbReference>
<dbReference type="GO" id="GO:0005737">
    <property type="term" value="C:cytoplasm"/>
    <property type="evidence" value="ECO:0007669"/>
    <property type="project" value="InterPro"/>
</dbReference>
<dbReference type="PRINTS" id="PR00368">
    <property type="entry name" value="FADPNR"/>
</dbReference>
<dbReference type="PRINTS" id="PR00469">
    <property type="entry name" value="PNDRDTASEII"/>
</dbReference>
<dbReference type="HOGENOM" id="CLU_031864_5_1_0"/>
<keyword evidence="3 6" id="KW-0560">Oxidoreductase</keyword>
<dbReference type="GO" id="GO:0004791">
    <property type="term" value="F:thioredoxin-disulfide reductase (NADPH) activity"/>
    <property type="evidence" value="ECO:0007669"/>
    <property type="project" value="UniProtKB-UniRule"/>
</dbReference>
<keyword evidence="5 6" id="KW-0676">Redox-active center</keyword>
<evidence type="ECO:0000256" key="3">
    <source>
        <dbReference type="ARBA" id="ARBA00023002"/>
    </source>
</evidence>
<keyword evidence="1 6" id="KW-0285">Flavoprotein</keyword>
<evidence type="ECO:0000256" key="1">
    <source>
        <dbReference type="ARBA" id="ARBA00022630"/>
    </source>
</evidence>
<dbReference type="eggNOG" id="COG0492">
    <property type="taxonomic scope" value="Bacteria"/>
</dbReference>
<evidence type="ECO:0000256" key="5">
    <source>
        <dbReference type="ARBA" id="ARBA00023284"/>
    </source>
</evidence>
<organism evidence="9 10">
    <name type="scientific">Leptotrichia wadei (strain F0279)</name>
    <dbReference type="NCBI Taxonomy" id="888055"/>
    <lineage>
        <taxon>Bacteria</taxon>
        <taxon>Fusobacteriati</taxon>
        <taxon>Fusobacteriota</taxon>
        <taxon>Fusobacteriia</taxon>
        <taxon>Fusobacteriales</taxon>
        <taxon>Leptotrichiaceae</taxon>
        <taxon>Leptotrichia</taxon>
    </lineage>
</organism>
<dbReference type="PANTHER" id="PTHR48105">
    <property type="entry name" value="THIOREDOXIN REDUCTASE 1-RELATED-RELATED"/>
    <property type="match status" value="1"/>
</dbReference>
<evidence type="ECO:0000259" key="8">
    <source>
        <dbReference type="Pfam" id="PF07992"/>
    </source>
</evidence>
<accession>U2Q7G4</accession>
<dbReference type="PATRIC" id="fig|888055.3.peg.797"/>
<comment type="catalytic activity">
    <reaction evidence="6">
        <text>[thioredoxin]-dithiol + NADP(+) = [thioredoxin]-disulfide + NADPH + H(+)</text>
        <dbReference type="Rhea" id="RHEA:20345"/>
        <dbReference type="Rhea" id="RHEA-COMP:10698"/>
        <dbReference type="Rhea" id="RHEA-COMP:10700"/>
        <dbReference type="ChEBI" id="CHEBI:15378"/>
        <dbReference type="ChEBI" id="CHEBI:29950"/>
        <dbReference type="ChEBI" id="CHEBI:50058"/>
        <dbReference type="ChEBI" id="CHEBI:57783"/>
        <dbReference type="ChEBI" id="CHEBI:58349"/>
        <dbReference type="EC" id="1.8.1.9"/>
    </reaction>
</comment>
<evidence type="ECO:0000313" key="9">
    <source>
        <dbReference type="EMBL" id="ERK52326.1"/>
    </source>
</evidence>
<dbReference type="SUPFAM" id="SSF51905">
    <property type="entry name" value="FAD/NAD(P)-binding domain"/>
    <property type="match status" value="1"/>
</dbReference>
<evidence type="ECO:0000256" key="2">
    <source>
        <dbReference type="ARBA" id="ARBA00022827"/>
    </source>
</evidence>
<dbReference type="InterPro" id="IPR023753">
    <property type="entry name" value="FAD/NAD-binding_dom"/>
</dbReference>
<dbReference type="EMBL" id="AWVM01000044">
    <property type="protein sequence ID" value="ERK52326.1"/>
    <property type="molecule type" value="Genomic_DNA"/>
</dbReference>